<feature type="transmembrane region" description="Helical" evidence="7">
    <location>
        <begin position="198"/>
        <end position="222"/>
    </location>
</feature>
<feature type="compositionally biased region" description="Acidic residues" evidence="6">
    <location>
        <begin position="498"/>
        <end position="507"/>
    </location>
</feature>
<feature type="transmembrane region" description="Helical" evidence="7">
    <location>
        <begin position="228"/>
        <end position="246"/>
    </location>
</feature>
<feature type="transmembrane region" description="Helical" evidence="7">
    <location>
        <begin position="430"/>
        <end position="447"/>
    </location>
</feature>
<accession>A0A225ANT9</accession>
<dbReference type="AlphaFoldDB" id="A0A225ANT9"/>
<dbReference type="InterPro" id="IPR037185">
    <property type="entry name" value="EmrE-like"/>
</dbReference>
<dbReference type="GeneID" id="31005280"/>
<evidence type="ECO:0000256" key="3">
    <source>
        <dbReference type="ARBA" id="ARBA00022824"/>
    </source>
</evidence>
<evidence type="ECO:0000259" key="8">
    <source>
        <dbReference type="Pfam" id="PF00892"/>
    </source>
</evidence>
<comment type="caution">
    <text evidence="9">The sequence shown here is derived from an EMBL/GenBank/DDBJ whole genome shotgun (WGS) entry which is preliminary data.</text>
</comment>
<organism evidence="9 10">
    <name type="scientific">Talaromyces atroroseus</name>
    <dbReference type="NCBI Taxonomy" id="1441469"/>
    <lineage>
        <taxon>Eukaryota</taxon>
        <taxon>Fungi</taxon>
        <taxon>Dikarya</taxon>
        <taxon>Ascomycota</taxon>
        <taxon>Pezizomycotina</taxon>
        <taxon>Eurotiomycetes</taxon>
        <taxon>Eurotiomycetidae</taxon>
        <taxon>Eurotiales</taxon>
        <taxon>Trichocomaceae</taxon>
        <taxon>Talaromyces</taxon>
        <taxon>Talaromyces sect. Trachyspermi</taxon>
    </lineage>
</organism>
<keyword evidence="4 7" id="KW-1133">Transmembrane helix</keyword>
<evidence type="ECO:0000256" key="4">
    <source>
        <dbReference type="ARBA" id="ARBA00022989"/>
    </source>
</evidence>
<reference evidence="9 10" key="1">
    <citation type="submission" date="2015-06" db="EMBL/GenBank/DDBJ databases">
        <title>Talaromyces atroroseus IBT 11181 draft genome.</title>
        <authorList>
            <person name="Rasmussen K.B."/>
            <person name="Rasmussen S."/>
            <person name="Petersen B."/>
            <person name="Sicheritz-Ponten T."/>
            <person name="Mortensen U.H."/>
            <person name="Thrane U."/>
        </authorList>
    </citation>
    <scope>NUCLEOTIDE SEQUENCE [LARGE SCALE GENOMIC DNA]</scope>
    <source>
        <strain evidence="9 10">IBT 11181</strain>
    </source>
</reference>
<dbReference type="PANTHER" id="PTHR22911:SF6">
    <property type="entry name" value="SOLUTE CARRIER FAMILY 35 MEMBER G1"/>
    <property type="match status" value="1"/>
</dbReference>
<dbReference type="Pfam" id="PF00892">
    <property type="entry name" value="EamA"/>
    <property type="match status" value="1"/>
</dbReference>
<keyword evidence="10" id="KW-1185">Reference proteome</keyword>
<feature type="transmembrane region" description="Helical" evidence="7">
    <location>
        <begin position="386"/>
        <end position="409"/>
    </location>
</feature>
<dbReference type="STRING" id="1441469.A0A225ANT9"/>
<protein>
    <recommendedName>
        <fullName evidence="8">EamA domain-containing protein</fullName>
    </recommendedName>
</protein>
<keyword evidence="3" id="KW-0256">Endoplasmic reticulum</keyword>
<feature type="transmembrane region" description="Helical" evidence="7">
    <location>
        <begin position="321"/>
        <end position="344"/>
    </location>
</feature>
<dbReference type="GO" id="GO:0016020">
    <property type="term" value="C:membrane"/>
    <property type="evidence" value="ECO:0007669"/>
    <property type="project" value="UniProtKB-SubCell"/>
</dbReference>
<feature type="transmembrane region" description="Helical" evidence="7">
    <location>
        <begin position="351"/>
        <end position="374"/>
    </location>
</feature>
<feature type="domain" description="EamA" evidence="8">
    <location>
        <begin position="131"/>
        <end position="271"/>
    </location>
</feature>
<evidence type="ECO:0000256" key="7">
    <source>
        <dbReference type="SAM" id="Phobius"/>
    </source>
</evidence>
<feature type="region of interest" description="Disordered" evidence="6">
    <location>
        <begin position="82"/>
        <end position="114"/>
    </location>
</feature>
<dbReference type="PANTHER" id="PTHR22911">
    <property type="entry name" value="ACYL-MALONYL CONDENSING ENZYME-RELATED"/>
    <property type="match status" value="1"/>
</dbReference>
<gene>
    <name evidence="9" type="ORF">UA08_05524</name>
</gene>
<feature type="compositionally biased region" description="Low complexity" evidence="6">
    <location>
        <begin position="91"/>
        <end position="106"/>
    </location>
</feature>
<evidence type="ECO:0000256" key="2">
    <source>
        <dbReference type="ARBA" id="ARBA00022692"/>
    </source>
</evidence>
<evidence type="ECO:0000256" key="5">
    <source>
        <dbReference type="ARBA" id="ARBA00023136"/>
    </source>
</evidence>
<evidence type="ECO:0000313" key="9">
    <source>
        <dbReference type="EMBL" id="OKL58958.1"/>
    </source>
</evidence>
<dbReference type="EMBL" id="LFMY01000008">
    <property type="protein sequence ID" value="OKL58958.1"/>
    <property type="molecule type" value="Genomic_DNA"/>
</dbReference>
<sequence>MEDSSRTEHLQQIGSADLEESRDTAETVPSDVDGAKNSDDTVRAVRYPYRDEHSNAQVITTTADTLLTDLSLYGGNVSEGQTYGRLPAHRPLPSSSPSPMTQSPSSHNPSPLQPLSRWQRSVIGRAWLQGKGMLMVVLSQYFGASMNVMTQILERDGAHGKAMHPFQILFTRMILTATASYFYMWYVRVPDPFGTRGITWLLILRAAGGFFGVFGMYFSLLYMPLSEATVITFLSPIVACYACSFLMPNEPFTRKQQLAGLISLVGVVLIARPFSGGRITGEVEVPPEISPGNSTTMNNNNMTMTLSDNDIAEGLGAVHHLMAIGFGLLGVFGSACAFVTIRLIGSRAHPLVSVTYFSTYTTLVSVIALIAIPSVSFRVPGNLTEWGLLIGLGVTGFTMQYLLTAGLAYQPPVFGVKQQQQQQQKQVGSGTRATSMVYTQMLFALFYDKVVMHSSPSAISWAGSGLILGSALYVGIIRDKSAAEDETEQRKNAIVTSDGDDMDDMRDIEEGRGLLMEDRSGS</sequence>
<feature type="transmembrane region" description="Helical" evidence="7">
    <location>
        <begin position="459"/>
        <end position="477"/>
    </location>
</feature>
<keyword evidence="2 7" id="KW-0812">Transmembrane</keyword>
<dbReference type="OrthoDB" id="306876at2759"/>
<feature type="transmembrane region" description="Helical" evidence="7">
    <location>
        <begin position="258"/>
        <end position="275"/>
    </location>
</feature>
<dbReference type="RefSeq" id="XP_020119079.1">
    <property type="nucleotide sequence ID" value="XM_020268320.1"/>
</dbReference>
<evidence type="ECO:0000256" key="1">
    <source>
        <dbReference type="ARBA" id="ARBA00004477"/>
    </source>
</evidence>
<name>A0A225ANT9_TALAT</name>
<evidence type="ECO:0000256" key="6">
    <source>
        <dbReference type="SAM" id="MobiDB-lite"/>
    </source>
</evidence>
<evidence type="ECO:0000313" key="10">
    <source>
        <dbReference type="Proteomes" id="UP000214365"/>
    </source>
</evidence>
<dbReference type="SUPFAM" id="SSF103481">
    <property type="entry name" value="Multidrug resistance efflux transporter EmrE"/>
    <property type="match status" value="1"/>
</dbReference>
<proteinExistence type="predicted"/>
<comment type="subcellular location">
    <subcellularLocation>
        <location evidence="1">Endoplasmic reticulum membrane</location>
        <topology evidence="1">Multi-pass membrane protein</topology>
    </subcellularLocation>
</comment>
<feature type="transmembrane region" description="Helical" evidence="7">
    <location>
        <begin position="165"/>
        <end position="186"/>
    </location>
</feature>
<dbReference type="Proteomes" id="UP000214365">
    <property type="component" value="Unassembled WGS sequence"/>
</dbReference>
<feature type="transmembrane region" description="Helical" evidence="7">
    <location>
        <begin position="133"/>
        <end position="153"/>
    </location>
</feature>
<feature type="compositionally biased region" description="Basic and acidic residues" evidence="6">
    <location>
        <begin position="508"/>
        <end position="522"/>
    </location>
</feature>
<dbReference type="InterPro" id="IPR000620">
    <property type="entry name" value="EamA_dom"/>
</dbReference>
<feature type="region of interest" description="Disordered" evidence="6">
    <location>
        <begin position="1"/>
        <end position="40"/>
    </location>
</feature>
<keyword evidence="5 7" id="KW-0472">Membrane</keyword>
<feature type="region of interest" description="Disordered" evidence="6">
    <location>
        <begin position="484"/>
        <end position="522"/>
    </location>
</feature>